<protein>
    <submittedName>
        <fullName evidence="1">Uncharacterized protein</fullName>
    </submittedName>
</protein>
<evidence type="ECO:0000313" key="1">
    <source>
        <dbReference type="EMBL" id="KAJ6970180.1"/>
    </source>
</evidence>
<comment type="caution">
    <text evidence="1">The sequence shown here is derived from an EMBL/GenBank/DDBJ whole genome shotgun (WGS) entry which is preliminary data.</text>
</comment>
<dbReference type="AlphaFoldDB" id="A0AAD6LNN1"/>
<keyword evidence="2" id="KW-1185">Reference proteome</keyword>
<proteinExistence type="predicted"/>
<dbReference type="EMBL" id="JAQIZT010000015">
    <property type="protein sequence ID" value="KAJ6970180.1"/>
    <property type="molecule type" value="Genomic_DNA"/>
</dbReference>
<evidence type="ECO:0000313" key="2">
    <source>
        <dbReference type="Proteomes" id="UP001164929"/>
    </source>
</evidence>
<gene>
    <name evidence="1" type="ORF">NC653_034681</name>
</gene>
<organism evidence="1 2">
    <name type="scientific">Populus alba x Populus x berolinensis</name>
    <dbReference type="NCBI Taxonomy" id="444605"/>
    <lineage>
        <taxon>Eukaryota</taxon>
        <taxon>Viridiplantae</taxon>
        <taxon>Streptophyta</taxon>
        <taxon>Embryophyta</taxon>
        <taxon>Tracheophyta</taxon>
        <taxon>Spermatophyta</taxon>
        <taxon>Magnoliopsida</taxon>
        <taxon>eudicotyledons</taxon>
        <taxon>Gunneridae</taxon>
        <taxon>Pentapetalae</taxon>
        <taxon>rosids</taxon>
        <taxon>fabids</taxon>
        <taxon>Malpighiales</taxon>
        <taxon>Salicaceae</taxon>
        <taxon>Saliceae</taxon>
        <taxon>Populus</taxon>
    </lineage>
</organism>
<dbReference type="Proteomes" id="UP001164929">
    <property type="component" value="Chromosome 15"/>
</dbReference>
<accession>A0AAD6LNN1</accession>
<sequence length="82" mass="9322">MPECAFSVKNSRVETCLCECIHFPPICPCISFVACLLQSDELAQKKSNRAPSKQEFALFAKLKYSFLKLRVKGLNMSHYLGY</sequence>
<name>A0AAD6LNN1_9ROSI</name>
<reference evidence="1" key="1">
    <citation type="journal article" date="2023" name="Mol. Ecol. Resour.">
        <title>Chromosome-level genome assembly of a triploid poplar Populus alba 'Berolinensis'.</title>
        <authorList>
            <person name="Chen S."/>
            <person name="Yu Y."/>
            <person name="Wang X."/>
            <person name="Wang S."/>
            <person name="Zhang T."/>
            <person name="Zhou Y."/>
            <person name="He R."/>
            <person name="Meng N."/>
            <person name="Wang Y."/>
            <person name="Liu W."/>
            <person name="Liu Z."/>
            <person name="Liu J."/>
            <person name="Guo Q."/>
            <person name="Huang H."/>
            <person name="Sederoff R.R."/>
            <person name="Wang G."/>
            <person name="Qu G."/>
            <person name="Chen S."/>
        </authorList>
    </citation>
    <scope>NUCLEOTIDE SEQUENCE</scope>
    <source>
        <strain evidence="1">SC-2020</strain>
    </source>
</reference>